<dbReference type="GO" id="GO:0006412">
    <property type="term" value="P:translation"/>
    <property type="evidence" value="ECO:0007669"/>
    <property type="project" value="InterPro"/>
</dbReference>
<proteinExistence type="inferred from homology"/>
<dbReference type="FunFam" id="3.40.50.10490:FF:000030">
    <property type="entry name" value="30S ribosomal protein S2"/>
    <property type="match status" value="1"/>
</dbReference>
<dbReference type="GO" id="GO:0015935">
    <property type="term" value="C:small ribosomal subunit"/>
    <property type="evidence" value="ECO:0007669"/>
    <property type="project" value="InterPro"/>
</dbReference>
<dbReference type="Proteomes" id="UP000281677">
    <property type="component" value="Unassembled WGS sequence"/>
</dbReference>
<dbReference type="InterPro" id="IPR001865">
    <property type="entry name" value="Ribosomal_uS2"/>
</dbReference>
<comment type="caution">
    <text evidence="6">The sequence shown here is derived from an EMBL/GenBank/DDBJ whole genome shotgun (WGS) entry which is preliminary data.</text>
</comment>
<dbReference type="GO" id="GO:0003735">
    <property type="term" value="F:structural constituent of ribosome"/>
    <property type="evidence" value="ECO:0007669"/>
    <property type="project" value="InterPro"/>
</dbReference>
<evidence type="ECO:0000256" key="3">
    <source>
        <dbReference type="ARBA" id="ARBA00023274"/>
    </source>
</evidence>
<evidence type="ECO:0000256" key="1">
    <source>
        <dbReference type="ARBA" id="ARBA00006242"/>
    </source>
</evidence>
<dbReference type="AlphaFoldDB" id="A0A3M7I0X8"/>
<keyword evidence="3" id="KW-0687">Ribonucleoprotein</keyword>
<dbReference type="OrthoDB" id="414863at2759"/>
<dbReference type="EMBL" id="QWIT01001111">
    <property type="protein sequence ID" value="RMZ19174.1"/>
    <property type="molecule type" value="Genomic_DNA"/>
</dbReference>
<dbReference type="CDD" id="cd01425">
    <property type="entry name" value="RPS2"/>
    <property type="match status" value="1"/>
</dbReference>
<comment type="similarity">
    <text evidence="1">Belongs to the universal ribosomal protein uS2 family.</text>
</comment>
<name>A0A3M7I0X8_HORWE</name>
<dbReference type="InterPro" id="IPR023591">
    <property type="entry name" value="Ribosomal_uS2_flav_dom_sf"/>
</dbReference>
<dbReference type="Pfam" id="PF00318">
    <property type="entry name" value="Ribosomal_S2"/>
    <property type="match status" value="2"/>
</dbReference>
<reference evidence="6 7" key="1">
    <citation type="journal article" date="2018" name="BMC Genomics">
        <title>Genomic evidence for intraspecific hybridization in a clonal and extremely halotolerant yeast.</title>
        <authorList>
            <person name="Gostincar C."/>
            <person name="Stajich J.E."/>
            <person name="Zupancic J."/>
            <person name="Zalar P."/>
            <person name="Gunde-Cimerman N."/>
        </authorList>
    </citation>
    <scope>NUCLEOTIDE SEQUENCE [LARGE SCALE GENOMIC DNA]</scope>
    <source>
        <strain evidence="6 7">EXF-120</strain>
    </source>
</reference>
<dbReference type="PRINTS" id="PR00395">
    <property type="entry name" value="RIBOSOMALS2"/>
</dbReference>
<dbReference type="VEuPathDB" id="FungiDB:BTJ68_04566"/>
<gene>
    <name evidence="6" type="ORF">D0859_16835</name>
</gene>
<sequence>GGPSPSALTRAHARRHVNFENADGGKFHPPQPLQSRILSGTTSTPCFLAQPPQPTLPPPDPFIAYSTAKMAAKNLPAAFNATAQDIEMLLSAQCHIGSKNLQVHMEPYLWKTRPDGINVINIGKTWEKIVLAARILVAIDNPADIAVISARPYGQRAVLKFAAHTGASAIAGRFTPGNFTNYITRSFKEPRVIVTTDPRTDAQAIKEASYVNIPVIALCDTDSPT</sequence>
<protein>
    <recommendedName>
        <fullName evidence="4">Small ribosomal subunit protein uS2</fullName>
    </recommendedName>
    <alternativeName>
        <fullName evidence="5">40S ribosomal protein S0</fullName>
    </alternativeName>
</protein>
<dbReference type="PANTHER" id="PTHR11489">
    <property type="entry name" value="40S RIBOSOMAL PROTEIN SA"/>
    <property type="match status" value="1"/>
</dbReference>
<evidence type="ECO:0000256" key="2">
    <source>
        <dbReference type="ARBA" id="ARBA00022980"/>
    </source>
</evidence>
<keyword evidence="2" id="KW-0689">Ribosomal protein</keyword>
<evidence type="ECO:0000313" key="7">
    <source>
        <dbReference type="Proteomes" id="UP000281677"/>
    </source>
</evidence>
<evidence type="ECO:0000313" key="6">
    <source>
        <dbReference type="EMBL" id="RMZ19174.1"/>
    </source>
</evidence>
<feature type="non-terminal residue" evidence="6">
    <location>
        <position position="225"/>
    </location>
</feature>
<organism evidence="6 7">
    <name type="scientific">Hortaea werneckii</name>
    <name type="common">Black yeast</name>
    <name type="synonym">Cladosporium werneckii</name>
    <dbReference type="NCBI Taxonomy" id="91943"/>
    <lineage>
        <taxon>Eukaryota</taxon>
        <taxon>Fungi</taxon>
        <taxon>Dikarya</taxon>
        <taxon>Ascomycota</taxon>
        <taxon>Pezizomycotina</taxon>
        <taxon>Dothideomycetes</taxon>
        <taxon>Dothideomycetidae</taxon>
        <taxon>Mycosphaerellales</taxon>
        <taxon>Teratosphaeriaceae</taxon>
        <taxon>Hortaea</taxon>
    </lineage>
</organism>
<evidence type="ECO:0000256" key="5">
    <source>
        <dbReference type="ARBA" id="ARBA00035405"/>
    </source>
</evidence>
<dbReference type="SUPFAM" id="SSF52313">
    <property type="entry name" value="Ribosomal protein S2"/>
    <property type="match status" value="1"/>
</dbReference>
<dbReference type="Gene3D" id="3.40.50.10490">
    <property type="entry name" value="Glucose-6-phosphate isomerase like protein, domain 1"/>
    <property type="match status" value="1"/>
</dbReference>
<feature type="non-terminal residue" evidence="6">
    <location>
        <position position="1"/>
    </location>
</feature>
<dbReference type="InterPro" id="IPR005707">
    <property type="entry name" value="Ribosomal_uS2_euk/arc"/>
</dbReference>
<evidence type="ECO:0000256" key="4">
    <source>
        <dbReference type="ARBA" id="ARBA00035256"/>
    </source>
</evidence>
<accession>A0A3M7I0X8</accession>